<name>A0AAV0KS79_9ROSI</name>
<keyword evidence="8" id="KW-1185">Reference proteome</keyword>
<keyword evidence="5" id="KW-0804">Transcription</keyword>
<evidence type="ECO:0000256" key="2">
    <source>
        <dbReference type="ARBA" id="ARBA00022771"/>
    </source>
</evidence>
<protein>
    <recommendedName>
        <fullName evidence="6">BED-type domain-containing protein</fullName>
    </recommendedName>
</protein>
<dbReference type="InterPro" id="IPR003656">
    <property type="entry name" value="Znf_BED"/>
</dbReference>
<evidence type="ECO:0000256" key="4">
    <source>
        <dbReference type="ARBA" id="ARBA00023015"/>
    </source>
</evidence>
<feature type="non-terminal residue" evidence="7">
    <location>
        <position position="1"/>
    </location>
</feature>
<dbReference type="Pfam" id="PF02892">
    <property type="entry name" value="zf-BED"/>
    <property type="match status" value="1"/>
</dbReference>
<accession>A0AAV0KS79</accession>
<evidence type="ECO:0000256" key="3">
    <source>
        <dbReference type="ARBA" id="ARBA00022833"/>
    </source>
</evidence>
<dbReference type="SUPFAM" id="SSF53098">
    <property type="entry name" value="Ribonuclease H-like"/>
    <property type="match status" value="1"/>
</dbReference>
<dbReference type="GO" id="GO:0003677">
    <property type="term" value="F:DNA binding"/>
    <property type="evidence" value="ECO:0007669"/>
    <property type="project" value="InterPro"/>
</dbReference>
<dbReference type="Proteomes" id="UP001154282">
    <property type="component" value="Unassembled WGS sequence"/>
</dbReference>
<evidence type="ECO:0000313" key="8">
    <source>
        <dbReference type="Proteomes" id="UP001154282"/>
    </source>
</evidence>
<evidence type="ECO:0000256" key="5">
    <source>
        <dbReference type="ARBA" id="ARBA00023163"/>
    </source>
</evidence>
<dbReference type="PANTHER" id="PTHR46481">
    <property type="entry name" value="ZINC FINGER BED DOMAIN-CONTAINING PROTEIN 4"/>
    <property type="match status" value="1"/>
</dbReference>
<gene>
    <name evidence="7" type="ORF">LITE_LOCUS19831</name>
</gene>
<dbReference type="GO" id="GO:0008270">
    <property type="term" value="F:zinc ion binding"/>
    <property type="evidence" value="ECO:0007669"/>
    <property type="project" value="UniProtKB-KW"/>
</dbReference>
<evidence type="ECO:0000313" key="7">
    <source>
        <dbReference type="EMBL" id="CAI0424170.1"/>
    </source>
</evidence>
<proteinExistence type="predicted"/>
<dbReference type="PANTHER" id="PTHR46481:SF11">
    <property type="entry name" value="ZINC FINGER BED DOMAIN-CONTAINING PROTEIN RICESLEEPER 2-LIKE"/>
    <property type="match status" value="1"/>
</dbReference>
<evidence type="ECO:0000256" key="1">
    <source>
        <dbReference type="ARBA" id="ARBA00022723"/>
    </source>
</evidence>
<keyword evidence="1" id="KW-0479">Metal-binding</keyword>
<evidence type="ECO:0000259" key="6">
    <source>
        <dbReference type="Pfam" id="PF02892"/>
    </source>
</evidence>
<sequence length="214" mass="24697">NTNPKAQNPQPAPVVDDEGVIDLGNLKSDVWQHFIKIRKGEFIKAKCSHYKKLLAGESNNGTSHLRNHLKTCIQKKIQDGKQKVLGANFVTKGKKEMVATQFNEAVPRQDLVMAILMHDYSLSMVDHLYFMRFISGIQPLFRVPTRNTLRSDIFKIYNSEKRRIMKLVGSNKGRVAITTDMWMTINQKKGYMVVTAHYVDNLWILRSQFLRYVI</sequence>
<feature type="domain" description="BED-type" evidence="6">
    <location>
        <begin position="28"/>
        <end position="72"/>
    </location>
</feature>
<comment type="caution">
    <text evidence="7">The sequence shown here is derived from an EMBL/GenBank/DDBJ whole genome shotgun (WGS) entry which is preliminary data.</text>
</comment>
<keyword evidence="4" id="KW-0805">Transcription regulation</keyword>
<keyword evidence="3" id="KW-0862">Zinc</keyword>
<organism evidence="7 8">
    <name type="scientific">Linum tenue</name>
    <dbReference type="NCBI Taxonomy" id="586396"/>
    <lineage>
        <taxon>Eukaryota</taxon>
        <taxon>Viridiplantae</taxon>
        <taxon>Streptophyta</taxon>
        <taxon>Embryophyta</taxon>
        <taxon>Tracheophyta</taxon>
        <taxon>Spermatophyta</taxon>
        <taxon>Magnoliopsida</taxon>
        <taxon>eudicotyledons</taxon>
        <taxon>Gunneridae</taxon>
        <taxon>Pentapetalae</taxon>
        <taxon>rosids</taxon>
        <taxon>fabids</taxon>
        <taxon>Malpighiales</taxon>
        <taxon>Linaceae</taxon>
        <taxon>Linum</taxon>
    </lineage>
</organism>
<dbReference type="AlphaFoldDB" id="A0AAV0KS79"/>
<dbReference type="EMBL" id="CAMGYJ010000005">
    <property type="protein sequence ID" value="CAI0424170.1"/>
    <property type="molecule type" value="Genomic_DNA"/>
</dbReference>
<dbReference type="InterPro" id="IPR052035">
    <property type="entry name" value="ZnF_BED_domain_contain"/>
</dbReference>
<keyword evidence="2" id="KW-0863">Zinc-finger</keyword>
<dbReference type="InterPro" id="IPR012337">
    <property type="entry name" value="RNaseH-like_sf"/>
</dbReference>
<reference evidence="7" key="1">
    <citation type="submission" date="2022-08" db="EMBL/GenBank/DDBJ databases">
        <authorList>
            <person name="Gutierrez-Valencia J."/>
        </authorList>
    </citation>
    <scope>NUCLEOTIDE SEQUENCE</scope>
</reference>
<dbReference type="SMART" id="SM00614">
    <property type="entry name" value="ZnF_BED"/>
    <property type="match status" value="1"/>
</dbReference>